<dbReference type="Pfam" id="PF03765">
    <property type="entry name" value="CRAL_TRIO_N"/>
    <property type="match status" value="1"/>
</dbReference>
<dbReference type="InterPro" id="IPR011074">
    <property type="entry name" value="CRAL/TRIO_N_dom"/>
</dbReference>
<dbReference type="OrthoDB" id="75724at2759"/>
<dbReference type="AlphaFoldDB" id="A0A232LS17"/>
<reference evidence="3 4" key="1">
    <citation type="journal article" date="2015" name="Environ. Microbiol.">
        <title>Metagenome sequence of Elaphomyces granulatus from sporocarp tissue reveals Ascomycota ectomycorrhizal fingerprints of genome expansion and a Proteobacteria-rich microbiome.</title>
        <authorList>
            <person name="Quandt C.A."/>
            <person name="Kohler A."/>
            <person name="Hesse C.N."/>
            <person name="Sharpton T.J."/>
            <person name="Martin F."/>
            <person name="Spatafora J.W."/>
        </authorList>
    </citation>
    <scope>NUCLEOTIDE SEQUENCE [LARGE SCALE GENOMIC DNA]</scope>
    <source>
        <strain evidence="3 4">OSC145934</strain>
    </source>
</reference>
<gene>
    <name evidence="3" type="ORF">Egran_05415</name>
</gene>
<keyword evidence="4" id="KW-1185">Reference proteome</keyword>
<name>A0A232LS17_9EURO</name>
<comment type="caution">
    <text evidence="3">The sequence shown here is derived from an EMBL/GenBank/DDBJ whole genome shotgun (WGS) entry which is preliminary data.</text>
</comment>
<dbReference type="InterPro" id="IPR036273">
    <property type="entry name" value="CRAL/TRIO_N_dom_sf"/>
</dbReference>
<dbReference type="SUPFAM" id="SSF52087">
    <property type="entry name" value="CRAL/TRIO domain"/>
    <property type="match status" value="1"/>
</dbReference>
<dbReference type="PANTHER" id="PTHR45824">
    <property type="entry name" value="GH16843P"/>
    <property type="match status" value="1"/>
</dbReference>
<accession>A0A232LS17</accession>
<protein>
    <recommendedName>
        <fullName evidence="2">CRAL-TRIO domain-containing protein</fullName>
    </recommendedName>
</protein>
<sequence>MSASAESAADEPTSISTAKIANDTTESREEPRISVSIDASTQEYPDLELPLTAADGLIKKPFSRPIDTAKPIEPPELTPDQVAKYQSVLETVSSWMTLPESPAKDASTTPVTDEERMYLTQGTLLRYLRASKWNVSEAVNRLHGTLVWRREYLPPLTSDYISIENETGKQLILGYDVTGRPCIIMQPSKQNTETSDRQIQHLVFMLERAVELMQPDQETLAFIVNFNETRTGQNATISQARQAVHILQYHYPERLGRALVINLPFIIWGFMKIVSPFIDPITRDKLRINVDPCEYVPPEQLMEALGGEVEFEYDHSEYWPALNALAERRRQEYLERWVKGGKRVGEHDNYLRGGPGKGLAATESKSGELEEKLQALAVDTIQATDVQTPADAAPAVS</sequence>
<dbReference type="PROSITE" id="PS50191">
    <property type="entry name" value="CRAL_TRIO"/>
    <property type="match status" value="1"/>
</dbReference>
<evidence type="ECO:0000313" key="4">
    <source>
        <dbReference type="Proteomes" id="UP000243515"/>
    </source>
</evidence>
<dbReference type="Gene3D" id="3.40.525.10">
    <property type="entry name" value="CRAL-TRIO lipid binding domain"/>
    <property type="match status" value="1"/>
</dbReference>
<dbReference type="EMBL" id="NPHW01005380">
    <property type="protein sequence ID" value="OXV06818.1"/>
    <property type="molecule type" value="Genomic_DNA"/>
</dbReference>
<evidence type="ECO:0000259" key="2">
    <source>
        <dbReference type="PROSITE" id="PS50191"/>
    </source>
</evidence>
<proteinExistence type="predicted"/>
<evidence type="ECO:0000313" key="3">
    <source>
        <dbReference type="EMBL" id="OXV06818.1"/>
    </source>
</evidence>
<dbReference type="SMART" id="SM01100">
    <property type="entry name" value="CRAL_TRIO_N"/>
    <property type="match status" value="1"/>
</dbReference>
<feature type="region of interest" description="Disordered" evidence="1">
    <location>
        <begin position="1"/>
        <end position="41"/>
    </location>
</feature>
<feature type="compositionally biased region" description="Polar residues" evidence="1">
    <location>
        <begin position="13"/>
        <end position="24"/>
    </location>
</feature>
<organism evidence="3 4">
    <name type="scientific">Elaphomyces granulatus</name>
    <dbReference type="NCBI Taxonomy" id="519963"/>
    <lineage>
        <taxon>Eukaryota</taxon>
        <taxon>Fungi</taxon>
        <taxon>Dikarya</taxon>
        <taxon>Ascomycota</taxon>
        <taxon>Pezizomycotina</taxon>
        <taxon>Eurotiomycetes</taxon>
        <taxon>Eurotiomycetidae</taxon>
        <taxon>Eurotiales</taxon>
        <taxon>Elaphomycetaceae</taxon>
        <taxon>Elaphomyces</taxon>
    </lineage>
</organism>
<dbReference type="Pfam" id="PF00650">
    <property type="entry name" value="CRAL_TRIO"/>
    <property type="match status" value="1"/>
</dbReference>
<dbReference type="Proteomes" id="UP000243515">
    <property type="component" value="Unassembled WGS sequence"/>
</dbReference>
<dbReference type="InterPro" id="IPR001251">
    <property type="entry name" value="CRAL-TRIO_dom"/>
</dbReference>
<dbReference type="InterPro" id="IPR052578">
    <property type="entry name" value="PI_Transfer_CRAL-TRIO"/>
</dbReference>
<feature type="domain" description="CRAL-TRIO" evidence="2">
    <location>
        <begin position="160"/>
        <end position="313"/>
    </location>
</feature>
<dbReference type="SMART" id="SM00516">
    <property type="entry name" value="SEC14"/>
    <property type="match status" value="1"/>
</dbReference>
<dbReference type="InterPro" id="IPR036865">
    <property type="entry name" value="CRAL-TRIO_dom_sf"/>
</dbReference>
<dbReference type="SUPFAM" id="SSF46938">
    <property type="entry name" value="CRAL/TRIO N-terminal domain"/>
    <property type="match status" value="1"/>
</dbReference>
<dbReference type="GO" id="GO:0008526">
    <property type="term" value="F:phosphatidylinositol transfer activity"/>
    <property type="evidence" value="ECO:0007669"/>
    <property type="project" value="TreeGrafter"/>
</dbReference>
<evidence type="ECO:0000256" key="1">
    <source>
        <dbReference type="SAM" id="MobiDB-lite"/>
    </source>
</evidence>
<dbReference type="PANTHER" id="PTHR45824:SF29">
    <property type="entry name" value="GH16843P"/>
    <property type="match status" value="1"/>
</dbReference>
<dbReference type="CDD" id="cd00170">
    <property type="entry name" value="SEC14"/>
    <property type="match status" value="1"/>
</dbReference>